<dbReference type="EC" id="4.3.1.15" evidence="4"/>
<dbReference type="NCBIfam" id="TIGR03528">
    <property type="entry name" value="2_3_DAP_am_ly"/>
    <property type="match status" value="1"/>
</dbReference>
<dbReference type="PANTHER" id="PTHR42937">
    <property type="match status" value="1"/>
</dbReference>
<dbReference type="EMBL" id="AMCK01000002">
    <property type="protein sequence ID" value="EKB46535.1"/>
    <property type="molecule type" value="Genomic_DNA"/>
</dbReference>
<keyword evidence="5" id="KW-1185">Reference proteome</keyword>
<keyword evidence="2" id="KW-0663">Pyridoxal phosphate</keyword>
<evidence type="ECO:0000259" key="3">
    <source>
        <dbReference type="Pfam" id="PF00291"/>
    </source>
</evidence>
<organism evidence="4 5">
    <name type="scientific">Solibacillus isronensis B3W22</name>
    <dbReference type="NCBI Taxonomy" id="1224748"/>
    <lineage>
        <taxon>Bacteria</taxon>
        <taxon>Bacillati</taxon>
        <taxon>Bacillota</taxon>
        <taxon>Bacilli</taxon>
        <taxon>Bacillales</taxon>
        <taxon>Caryophanaceae</taxon>
        <taxon>Solibacillus</taxon>
    </lineage>
</organism>
<dbReference type="InterPro" id="IPR001926">
    <property type="entry name" value="TrpB-like_PALP"/>
</dbReference>
<keyword evidence="4" id="KW-0456">Lyase</keyword>
<dbReference type="AlphaFoldDB" id="K1KQU4"/>
<dbReference type="NCBIfam" id="NF006058">
    <property type="entry name" value="PRK08206.1"/>
    <property type="match status" value="1"/>
</dbReference>
<dbReference type="PATRIC" id="fig|1224748.3.peg.743"/>
<evidence type="ECO:0000313" key="5">
    <source>
        <dbReference type="Proteomes" id="UP000004738"/>
    </source>
</evidence>
<dbReference type="NCBIfam" id="TIGR01747">
    <property type="entry name" value="diampropi_NH3ly"/>
    <property type="match status" value="1"/>
</dbReference>
<dbReference type="GO" id="GO:1901605">
    <property type="term" value="P:alpha-amino acid metabolic process"/>
    <property type="evidence" value="ECO:0007669"/>
    <property type="project" value="UniProtKB-ARBA"/>
</dbReference>
<evidence type="ECO:0000256" key="2">
    <source>
        <dbReference type="ARBA" id="ARBA00022898"/>
    </source>
</evidence>
<dbReference type="Pfam" id="PF00291">
    <property type="entry name" value="PALP"/>
    <property type="match status" value="1"/>
</dbReference>
<evidence type="ECO:0000313" key="4">
    <source>
        <dbReference type="EMBL" id="EKB46535.1"/>
    </source>
</evidence>
<accession>K1KQU4</accession>
<comment type="caution">
    <text evidence="4">The sequence shown here is derived from an EMBL/GenBank/DDBJ whole genome shotgun (WGS) entry which is preliminary data.</text>
</comment>
<dbReference type="InterPro" id="IPR036052">
    <property type="entry name" value="TrpB-like_PALP_sf"/>
</dbReference>
<name>K1KQU4_9BACL</name>
<dbReference type="GO" id="GO:0030170">
    <property type="term" value="F:pyridoxal phosphate binding"/>
    <property type="evidence" value="ECO:0007669"/>
    <property type="project" value="InterPro"/>
</dbReference>
<dbReference type="Gene3D" id="3.40.50.1100">
    <property type="match status" value="3"/>
</dbReference>
<dbReference type="CDD" id="cd00640">
    <property type="entry name" value="Trp-synth-beta_II"/>
    <property type="match status" value="1"/>
</dbReference>
<protein>
    <submittedName>
        <fullName evidence="4">Diaminopropionate ammonia-lyase</fullName>
        <ecNumber evidence="4">4.3.1.15</ecNumber>
    </submittedName>
</protein>
<gene>
    <name evidence="4" type="primary">dpaL</name>
    <name evidence="4" type="ORF">B857_00745</name>
</gene>
<proteinExistence type="predicted"/>
<dbReference type="GO" id="GO:0008838">
    <property type="term" value="F:diaminopropionate ammonia-lyase activity"/>
    <property type="evidence" value="ECO:0007669"/>
    <property type="project" value="UniProtKB-EC"/>
</dbReference>
<dbReference type="InterPro" id="IPR010081">
    <property type="entry name" value="DiNH2opropionate_NH3_lyase"/>
</dbReference>
<dbReference type="PANTHER" id="PTHR42937:SF1">
    <property type="entry name" value="DIAMINOPROPIONATE AMMONIA-LYASE"/>
    <property type="match status" value="1"/>
</dbReference>
<evidence type="ECO:0000256" key="1">
    <source>
        <dbReference type="ARBA" id="ARBA00001933"/>
    </source>
</evidence>
<reference evidence="4 5" key="1">
    <citation type="journal article" date="2012" name="J. Bacteriol.">
        <title>Draft Genome Sequence of Bacillus isronensis Strain B3W22, Isolated from the Upper Atmosphere.</title>
        <authorList>
            <person name="Shivaji S."/>
            <person name="Ara S."/>
            <person name="Singh S.K."/>
            <person name="Bandi S."/>
            <person name="Singh A."/>
            <person name="Pinnaka A.K."/>
        </authorList>
    </citation>
    <scope>NUCLEOTIDE SEQUENCE [LARGE SCALE GENOMIC DNA]</scope>
    <source>
        <strain evidence="4 5">B3W22</strain>
    </source>
</reference>
<dbReference type="RefSeq" id="WP_008404069.1">
    <property type="nucleotide sequence ID" value="NZ_AMCK01000002.1"/>
</dbReference>
<dbReference type="InterPro" id="IPR019871">
    <property type="entry name" value="DiNH2propionate_NH3-lyase_sub"/>
</dbReference>
<feature type="domain" description="Tryptophan synthase beta chain-like PALP" evidence="3">
    <location>
        <begin position="37"/>
        <end position="358"/>
    </location>
</feature>
<comment type="cofactor">
    <cofactor evidence="1">
        <name>pyridoxal 5'-phosphate</name>
        <dbReference type="ChEBI" id="CHEBI:597326"/>
    </cofactor>
</comment>
<sequence>MKLVMFDRKKDPKVDIDFLGLDVAKKVSAFHRSFPQFKPTPLAILNNLSKEWNVSKVFVKDESYRFGLNAFKVLGGSYAIGQYLADKLNIHPAELTFDKLVSSEVREVLGEITFITATDGNHGRGVAWTANQLKQKSVVYMPKGSSEERMIHIKSEGADAFITELNYDDTVRLTAEHAEKNQWVLVQDTAWENYEEIPKKIMQGYITMVSEAYEQLKELNEKPTHIFIQAGVGSMAATVQGFFANIYGEDRPITVVVEPDKANCIFQTAEANDGKLHYVKGDLDTIMAGLACGEPSILGWQILNDYADAFLSCPDNIASQGMRILAAPLKGDVQVISGESGAVGIGAVSEIIKRSEYSDLKERLNINADSKILFFSTEGDTDAAHFKKVVWDGAYPI</sequence>
<dbReference type="Proteomes" id="UP000004738">
    <property type="component" value="Unassembled WGS sequence"/>
</dbReference>
<dbReference type="SUPFAM" id="SSF53686">
    <property type="entry name" value="Tryptophan synthase beta subunit-like PLP-dependent enzymes"/>
    <property type="match status" value="1"/>
</dbReference>